<evidence type="ECO:0008006" key="3">
    <source>
        <dbReference type="Google" id="ProtNLM"/>
    </source>
</evidence>
<dbReference type="EMBL" id="JANGSQ010000054">
    <property type="protein sequence ID" value="MCW4589109.1"/>
    <property type="molecule type" value="Genomic_DNA"/>
</dbReference>
<dbReference type="Proteomes" id="UP001526337">
    <property type="component" value="Unassembled WGS sequence"/>
</dbReference>
<organism evidence="1 2">
    <name type="scientific">Gluconacetobacter entanii</name>
    <dbReference type="NCBI Taxonomy" id="108528"/>
    <lineage>
        <taxon>Bacteria</taxon>
        <taxon>Pseudomonadati</taxon>
        <taxon>Pseudomonadota</taxon>
        <taxon>Alphaproteobacteria</taxon>
        <taxon>Acetobacterales</taxon>
        <taxon>Acetobacteraceae</taxon>
        <taxon>Gluconacetobacter</taxon>
    </lineage>
</organism>
<accession>A0ABT3K121</accession>
<keyword evidence="2" id="KW-1185">Reference proteome</keyword>
<evidence type="ECO:0000313" key="1">
    <source>
        <dbReference type="EMBL" id="MCW4589109.1"/>
    </source>
</evidence>
<sequence length="77" mass="8462">MSLHEVALNAIHDYGTAADWRDWRSAGTELLEAVRIGALDFQPTTVTSFEDLPRNLSSFMQGKLKGKILVNISGDQG</sequence>
<dbReference type="Gene3D" id="3.90.180.10">
    <property type="entry name" value="Medium-chain alcohol dehydrogenases, catalytic domain"/>
    <property type="match status" value="1"/>
</dbReference>
<gene>
    <name evidence="1" type="ORF">NO263_00665</name>
</gene>
<name>A0ABT3K121_9PROT</name>
<dbReference type="RefSeq" id="WP_244949498.1">
    <property type="nucleotide sequence ID" value="NZ_JABJWD010000112.1"/>
</dbReference>
<protein>
    <recommendedName>
        <fullName evidence="3">Alcohol dehydrogenase</fullName>
    </recommendedName>
</protein>
<comment type="caution">
    <text evidence="1">The sequence shown here is derived from an EMBL/GenBank/DDBJ whole genome shotgun (WGS) entry which is preliminary data.</text>
</comment>
<reference evidence="1 2" key="1">
    <citation type="submission" date="2022-07" db="EMBL/GenBank/DDBJ databases">
        <title>Genome stability of Gluconacetobacter entanii AV429.</title>
        <authorList>
            <person name="Trcek J."/>
            <person name="Cepec E."/>
        </authorList>
    </citation>
    <scope>NUCLEOTIDE SEQUENCE [LARGE SCALE GENOMIC DNA]</scope>
    <source>
        <strain evidence="1 2">AV429_2022</strain>
    </source>
</reference>
<evidence type="ECO:0000313" key="2">
    <source>
        <dbReference type="Proteomes" id="UP001526337"/>
    </source>
</evidence>
<proteinExistence type="predicted"/>